<dbReference type="RefSeq" id="WP_095508910.1">
    <property type="nucleotide sequence ID" value="NZ_MQWD01000001.1"/>
</dbReference>
<feature type="signal peptide" evidence="2">
    <location>
        <begin position="1"/>
        <end position="23"/>
    </location>
</feature>
<feature type="region of interest" description="Disordered" evidence="1">
    <location>
        <begin position="162"/>
        <end position="182"/>
    </location>
</feature>
<feature type="domain" description="LTD" evidence="4">
    <location>
        <begin position="19"/>
        <end position="146"/>
    </location>
</feature>
<organism evidence="5 6">
    <name type="scientific">Rubrivirga marina</name>
    <dbReference type="NCBI Taxonomy" id="1196024"/>
    <lineage>
        <taxon>Bacteria</taxon>
        <taxon>Pseudomonadati</taxon>
        <taxon>Rhodothermota</taxon>
        <taxon>Rhodothermia</taxon>
        <taxon>Rhodothermales</taxon>
        <taxon>Rubricoccaceae</taxon>
        <taxon>Rubrivirga</taxon>
    </lineage>
</organism>
<dbReference type="InterPro" id="IPR001322">
    <property type="entry name" value="Lamin_tail_dom"/>
</dbReference>
<dbReference type="InterPro" id="IPR036415">
    <property type="entry name" value="Lamin_tail_dom_sf"/>
</dbReference>
<evidence type="ECO:0000313" key="6">
    <source>
        <dbReference type="Proteomes" id="UP000216339"/>
    </source>
</evidence>
<dbReference type="AlphaFoldDB" id="A0A271IVK0"/>
<feature type="chain" id="PRO_5012650823" description="CHRD domain-containing protein" evidence="2">
    <location>
        <begin position="24"/>
        <end position="754"/>
    </location>
</feature>
<dbReference type="NCBIfam" id="TIGR04183">
    <property type="entry name" value="Por_Secre_tail"/>
    <property type="match status" value="1"/>
</dbReference>
<evidence type="ECO:0000256" key="2">
    <source>
        <dbReference type="SAM" id="SignalP"/>
    </source>
</evidence>
<dbReference type="PROSITE" id="PS51841">
    <property type="entry name" value="LTD"/>
    <property type="match status" value="1"/>
</dbReference>
<dbReference type="InterPro" id="IPR010895">
    <property type="entry name" value="CHRD"/>
</dbReference>
<comment type="caution">
    <text evidence="5">The sequence shown here is derived from an EMBL/GenBank/DDBJ whole genome shotgun (WGS) entry which is preliminary data.</text>
</comment>
<evidence type="ECO:0000259" key="4">
    <source>
        <dbReference type="PROSITE" id="PS51841"/>
    </source>
</evidence>
<evidence type="ECO:0000256" key="1">
    <source>
        <dbReference type="SAM" id="MobiDB-lite"/>
    </source>
</evidence>
<protein>
    <recommendedName>
        <fullName evidence="7">CHRD domain-containing protein</fullName>
    </recommendedName>
</protein>
<dbReference type="EMBL" id="MQWD01000001">
    <property type="protein sequence ID" value="PAP75276.1"/>
    <property type="molecule type" value="Genomic_DNA"/>
</dbReference>
<dbReference type="Proteomes" id="UP000216339">
    <property type="component" value="Unassembled WGS sequence"/>
</dbReference>
<accession>A0A271IVK0</accession>
<evidence type="ECO:0000259" key="3">
    <source>
        <dbReference type="PROSITE" id="PS50933"/>
    </source>
</evidence>
<keyword evidence="6" id="KW-1185">Reference proteome</keyword>
<dbReference type="PROSITE" id="PS50933">
    <property type="entry name" value="CHRD"/>
    <property type="match status" value="1"/>
</dbReference>
<dbReference type="PANTHER" id="PTHR37397:SF1">
    <property type="entry name" value="LTD DOMAIN-CONTAINING PROTEIN"/>
    <property type="match status" value="1"/>
</dbReference>
<proteinExistence type="predicted"/>
<dbReference type="SMART" id="SM00754">
    <property type="entry name" value="CHRD"/>
    <property type="match status" value="2"/>
</dbReference>
<gene>
    <name evidence="5" type="ORF">BSZ37_01865</name>
</gene>
<evidence type="ECO:0000313" key="5">
    <source>
        <dbReference type="EMBL" id="PAP75276.1"/>
    </source>
</evidence>
<sequence length="754" mass="76033">MPIRYSLGALLALLLAGSGVASAQVVINEVDADTPGSDTAEFVELYNAGSAAVALDDYVVVFFNGNGTVSYGAYDLSGTLAPGAYYVLGNPGVVNVTQTFEPGSSGALQNGADAVALYTGSAADFPNGTAPSTTDLVDAIVYDTSDDDAPDLLAALGQTVQYNEDENGDKDNESTQRSPDGSDTIVAALATPGAANVGSSGATSFNALLRGQNEVPPVETDAKGGVTAVLDGTTLTVTGRFVGLSGAYAASHIHAGAAGANGPVVQALAPAVDADMRGGTFEASANTFTVRPTFADSIRAGLAYVNVHSAEVPSGEIRGQLGTQTHTLPFSLSGDNEVPPVATDATGSGSVRLDGATVTVTGSFSGLSGAYAASHIHAGAAGANGPVVQALAPAVDADMRGGTFEASANTFTVRPTFADSIRAGLAYVNVHSAEVPSGEIRGQIGTAVDMASGSIADARAQGVDATVTVEGTVTRTMGDFTYLQDETAGLTVRQVEGAFSDAVASGAIEPGTRLRVTGTLSEFANLLQINGDDLASFEILGTTDVPEPQVVTLNEISLDGETYEGELVTVQAVTIDPDGTDAGTDPDGTFMAASTYQIEDGSGAVGTVTLRIPNADDTSVDGTDIPEVADLTGIVSQFDFDSPVNGYQLLLLDADDVTPRGVATEADPAAALTLAVENPVRGQTAVQFGAGAPGQATLALFDVLGRRVQTLAAGPLGAGAQTATLDTAGLAAGVYVLRLDVDGATRTRTVTVLR</sequence>
<dbReference type="Pfam" id="PF00932">
    <property type="entry name" value="LTD"/>
    <property type="match status" value="1"/>
</dbReference>
<dbReference type="Pfam" id="PF07452">
    <property type="entry name" value="CHRD"/>
    <property type="match status" value="2"/>
</dbReference>
<dbReference type="SUPFAM" id="SSF74853">
    <property type="entry name" value="Lamin A/C globular tail domain"/>
    <property type="match status" value="1"/>
</dbReference>
<keyword evidence="2" id="KW-0732">Signal</keyword>
<dbReference type="OrthoDB" id="1056765at2"/>
<reference evidence="5 6" key="1">
    <citation type="submission" date="2016-11" db="EMBL/GenBank/DDBJ databases">
        <title>Study of marine rhodopsin-containing bacteria.</title>
        <authorList>
            <person name="Yoshizawa S."/>
            <person name="Kumagai Y."/>
            <person name="Kogure K."/>
        </authorList>
    </citation>
    <scope>NUCLEOTIDE SEQUENCE [LARGE SCALE GENOMIC DNA]</scope>
    <source>
        <strain evidence="5 6">SAORIC-28</strain>
    </source>
</reference>
<dbReference type="PANTHER" id="PTHR37397">
    <property type="entry name" value="SI:CH211-183D21.1"/>
    <property type="match status" value="1"/>
</dbReference>
<name>A0A271IVK0_9BACT</name>
<feature type="domain" description="CHRD" evidence="3">
    <location>
        <begin position="201"/>
        <end position="326"/>
    </location>
</feature>
<dbReference type="InterPro" id="IPR026444">
    <property type="entry name" value="Secre_tail"/>
</dbReference>
<evidence type="ECO:0008006" key="7">
    <source>
        <dbReference type="Google" id="ProtNLM"/>
    </source>
</evidence>